<proteinExistence type="predicted"/>
<reference evidence="5" key="2">
    <citation type="journal article" date="2019" name="Int. J. Syst. Evol. Microbiol.">
        <title>The Global Catalogue of Microorganisms (GCM) 10K type strain sequencing project: providing services to taxonomists for standard genome sequencing and annotation.</title>
        <authorList>
            <consortium name="The Broad Institute Genomics Platform"/>
            <consortium name="The Broad Institute Genome Sequencing Center for Infectious Disease"/>
            <person name="Wu L."/>
            <person name="Ma J."/>
        </authorList>
    </citation>
    <scope>NUCLEOTIDE SEQUENCE [LARGE SCALE GENOMIC DNA]</scope>
    <source>
        <strain evidence="5">CGMCC 1.15931</strain>
    </source>
</reference>
<feature type="transmembrane region" description="Helical" evidence="1">
    <location>
        <begin position="12"/>
        <end position="32"/>
    </location>
</feature>
<evidence type="ECO:0000313" key="4">
    <source>
        <dbReference type="Proteomes" id="UP000430634"/>
    </source>
</evidence>
<evidence type="ECO:0000313" key="2">
    <source>
        <dbReference type="EMBL" id="GGC25518.1"/>
    </source>
</evidence>
<dbReference type="RefSeq" id="WP_155473597.1">
    <property type="nucleotide sequence ID" value="NZ_BMKG01000055.1"/>
</dbReference>
<keyword evidence="1" id="KW-1133">Transmembrane helix</keyword>
<comment type="caution">
    <text evidence="3">The sequence shown here is derived from an EMBL/GenBank/DDBJ whole genome shotgun (WGS) entry which is preliminary data.</text>
</comment>
<reference evidence="3 4" key="3">
    <citation type="submission" date="2019-11" db="EMBL/GenBank/DDBJ databases">
        <title>Type strains purchased from KCTC, JCM and DSMZ.</title>
        <authorList>
            <person name="Lu H."/>
        </authorList>
    </citation>
    <scope>NUCLEOTIDE SEQUENCE [LARGE SCALE GENOMIC DNA]</scope>
    <source>
        <strain evidence="3 4">KCTC 52429</strain>
    </source>
</reference>
<dbReference type="EMBL" id="BMKG01000055">
    <property type="protein sequence ID" value="GGC25518.1"/>
    <property type="molecule type" value="Genomic_DNA"/>
</dbReference>
<evidence type="ECO:0000256" key="1">
    <source>
        <dbReference type="SAM" id="Phobius"/>
    </source>
</evidence>
<evidence type="ECO:0000313" key="5">
    <source>
        <dbReference type="Proteomes" id="UP000622638"/>
    </source>
</evidence>
<keyword evidence="1" id="KW-0472">Membrane</keyword>
<keyword evidence="5" id="KW-1185">Reference proteome</keyword>
<organism evidence="3 4">
    <name type="scientific">Pseudoduganella buxea</name>
    <dbReference type="NCBI Taxonomy" id="1949069"/>
    <lineage>
        <taxon>Bacteria</taxon>
        <taxon>Pseudomonadati</taxon>
        <taxon>Pseudomonadota</taxon>
        <taxon>Betaproteobacteria</taxon>
        <taxon>Burkholderiales</taxon>
        <taxon>Oxalobacteraceae</taxon>
        <taxon>Telluria group</taxon>
        <taxon>Pseudoduganella</taxon>
    </lineage>
</organism>
<reference evidence="2" key="1">
    <citation type="journal article" date="2014" name="Int. J. Syst. Evol. Microbiol.">
        <title>Complete genome of a new Firmicutes species belonging to the dominant human colonic microbiota ('Ruminococcus bicirculans') reveals two chromosomes and a selective capacity to utilize plant glucans.</title>
        <authorList>
            <consortium name="NISC Comparative Sequencing Program"/>
            <person name="Wegmann U."/>
            <person name="Louis P."/>
            <person name="Goesmann A."/>
            <person name="Henrissat B."/>
            <person name="Duncan S.H."/>
            <person name="Flint H.J."/>
        </authorList>
    </citation>
    <scope>NUCLEOTIDE SEQUENCE</scope>
    <source>
        <strain evidence="2">CGMCC 1.15931</strain>
    </source>
</reference>
<protein>
    <submittedName>
        <fullName evidence="3">Uncharacterized protein</fullName>
    </submittedName>
</protein>
<keyword evidence="1" id="KW-0812">Transmembrane</keyword>
<dbReference type="EMBL" id="WNKZ01000168">
    <property type="protein sequence ID" value="MTV56379.1"/>
    <property type="molecule type" value="Genomic_DNA"/>
</dbReference>
<name>A0A6I3T4M7_9BURK</name>
<dbReference type="Proteomes" id="UP000622638">
    <property type="component" value="Unassembled WGS sequence"/>
</dbReference>
<sequence length="67" mass="7405">MVDQQWIKLAHSAFFFMQLVTGAFMLYADIWTGTGKEMVVICALVFGVAMSNNSILGMFTRLKVPGA</sequence>
<gene>
    <name evidence="2" type="ORF">GCM10011572_53620</name>
    <name evidence="3" type="ORF">GM672_27035</name>
</gene>
<accession>A0A6I3T4M7</accession>
<reference evidence="2" key="4">
    <citation type="submission" date="2024-05" db="EMBL/GenBank/DDBJ databases">
        <authorList>
            <person name="Sun Q."/>
            <person name="Zhou Y."/>
        </authorList>
    </citation>
    <scope>NUCLEOTIDE SEQUENCE</scope>
    <source>
        <strain evidence="2">CGMCC 1.15931</strain>
    </source>
</reference>
<dbReference type="AlphaFoldDB" id="A0A6I3T4M7"/>
<dbReference type="Proteomes" id="UP000430634">
    <property type="component" value="Unassembled WGS sequence"/>
</dbReference>
<evidence type="ECO:0000313" key="3">
    <source>
        <dbReference type="EMBL" id="MTV56379.1"/>
    </source>
</evidence>
<feature type="transmembrane region" description="Helical" evidence="1">
    <location>
        <begin position="38"/>
        <end position="59"/>
    </location>
</feature>